<dbReference type="Pfam" id="PF20938">
    <property type="entry name" value="DUF2264_C"/>
    <property type="match status" value="1"/>
</dbReference>
<organism evidence="3 4">
    <name type="scientific">Metabacillus litoralis</name>
    <dbReference type="NCBI Taxonomy" id="152268"/>
    <lineage>
        <taxon>Bacteria</taxon>
        <taxon>Bacillati</taxon>
        <taxon>Bacillota</taxon>
        <taxon>Bacilli</taxon>
        <taxon>Bacillales</taxon>
        <taxon>Bacillaceae</taxon>
        <taxon>Metabacillus</taxon>
    </lineage>
</organism>
<dbReference type="PIRSF" id="PIRSF014753">
    <property type="entry name" value="UCP014753"/>
    <property type="match status" value="1"/>
</dbReference>
<gene>
    <name evidence="3" type="ORF">FS935_11860</name>
</gene>
<dbReference type="InterPro" id="IPR049237">
    <property type="entry name" value="DUF2264_C"/>
</dbReference>
<dbReference type="Proteomes" id="UP000321363">
    <property type="component" value="Unassembled WGS sequence"/>
</dbReference>
<evidence type="ECO:0000313" key="4">
    <source>
        <dbReference type="Proteomes" id="UP000321363"/>
    </source>
</evidence>
<name>A0A5C6VYG4_9BACI</name>
<sequence>MLTKIESLQTNPLKSREDVTEALKQIFNPLKSFYSKGFTRLKLGNTSAAYSDSTSEFEAFSRLLWGLAPLLACEEKESDLWKMHLQGIKNGTNPNHEEYWGEITHFDQKIVEMAAFGLSLLLIPSKIWDPLNLQEKENLTKWLSQINQCKAHDCNWLFFAVLVNLGLKNVGQQYDRCKVEENLERIDQFYVSNGWYSDGIDGHSDYYVPFALHFYGLIYSKFMEKEDPIRSKKYKERAEMFSKEFIYWFSTNGSSVPYGRSLTYRFAMSSFWGAAVYAGIKPFSLGIMKGIILRNMRWWFKQPIFNDNGILTIGYSYPNLIVAENYNSPGSPYWALKSFLPLALDGDHPFWRAEEEPLPLLQEKRIQKEPHMIIFRNQNKDHVLAFNSGHLSTNEHTHTSAKYEKFVYSTTFGFSVPRAEWGLSQGAFDSILALSEGDNIYRVKRECEDTKVEKNYIYTKWKPWNDVEVQTWIVPGTPWHIRIHCIKTSRTLDTADGGFALGIESEKGEATLKTDQMNLECFAQMSSGASGMKSLDGGGRADLVYPNSNTNILHSRTVIPTIQKRIMPGTHFLVNAVYGATNTDEDSWRAVPSVEIDKEKIIVQFLDEAAVIIPI</sequence>
<dbReference type="EMBL" id="VOQF01000006">
    <property type="protein sequence ID" value="TXC90601.1"/>
    <property type="molecule type" value="Genomic_DNA"/>
</dbReference>
<feature type="domain" description="DUF2264" evidence="1">
    <location>
        <begin position="15"/>
        <end position="358"/>
    </location>
</feature>
<dbReference type="PANTHER" id="PTHR35339:SF4">
    <property type="entry name" value="LINALOOL DEHYDRATASE_ISOMERASE DOMAIN-CONTAINING PROTEIN"/>
    <property type="match status" value="1"/>
</dbReference>
<accession>A0A5C6VYG4</accession>
<dbReference type="Pfam" id="PF10022">
    <property type="entry name" value="DUF2264"/>
    <property type="match status" value="1"/>
</dbReference>
<comment type="caution">
    <text evidence="3">The sequence shown here is derived from an EMBL/GenBank/DDBJ whole genome shotgun (WGS) entry which is preliminary data.</text>
</comment>
<dbReference type="RefSeq" id="WP_146948802.1">
    <property type="nucleotide sequence ID" value="NZ_VOQF01000006.1"/>
</dbReference>
<proteinExistence type="predicted"/>
<dbReference type="AlphaFoldDB" id="A0A5C6VYG4"/>
<dbReference type="PANTHER" id="PTHR35339">
    <property type="entry name" value="LINALOOL DEHYDRATASE_ISOMERASE DOMAIN-CONTAINING PROTEIN"/>
    <property type="match status" value="1"/>
</dbReference>
<dbReference type="InterPro" id="IPR049349">
    <property type="entry name" value="DUF2264_N"/>
</dbReference>
<reference evidence="3 4" key="1">
    <citation type="journal article" date="2005" name="Int. J. Syst. Evol. Microbiol.">
        <title>Bacillus litoralis sp. nov., isolated from a tidal flat of the Yellow Sea in Korea.</title>
        <authorList>
            <person name="Yoon J.H."/>
            <person name="Oh T.K."/>
        </authorList>
    </citation>
    <scope>NUCLEOTIDE SEQUENCE [LARGE SCALE GENOMIC DNA]</scope>
    <source>
        <strain evidence="3 4">SW-211</strain>
    </source>
</reference>
<evidence type="ECO:0000313" key="3">
    <source>
        <dbReference type="EMBL" id="TXC90601.1"/>
    </source>
</evidence>
<protein>
    <submittedName>
        <fullName evidence="3">DUF2264 domain-containing protein</fullName>
    </submittedName>
</protein>
<keyword evidence="4" id="KW-1185">Reference proteome</keyword>
<evidence type="ECO:0000259" key="1">
    <source>
        <dbReference type="Pfam" id="PF10022"/>
    </source>
</evidence>
<dbReference type="OrthoDB" id="9813465at2"/>
<dbReference type="InterPro" id="IPR016624">
    <property type="entry name" value="UCP014753"/>
</dbReference>
<evidence type="ECO:0000259" key="2">
    <source>
        <dbReference type="Pfam" id="PF20938"/>
    </source>
</evidence>
<feature type="domain" description="DUF2264" evidence="2">
    <location>
        <begin position="367"/>
        <end position="588"/>
    </location>
</feature>